<dbReference type="Proteomes" id="UP000245698">
    <property type="component" value="Unassembled WGS sequence"/>
</dbReference>
<accession>A0A2P9AH27</accession>
<name>A0A2P9AH27_9HYPH</name>
<reference evidence="2" key="1">
    <citation type="submission" date="2016-12" db="EMBL/GenBank/DDBJ databases">
        <authorList>
            <person name="Brunel B."/>
        </authorList>
    </citation>
    <scope>NUCLEOTIDE SEQUENCE [LARGE SCALE GENOMIC DNA]</scope>
</reference>
<organism evidence="1 2">
    <name type="scientific">Mesorhizobium delmotii</name>
    <dbReference type="NCBI Taxonomy" id="1631247"/>
    <lineage>
        <taxon>Bacteria</taxon>
        <taxon>Pseudomonadati</taxon>
        <taxon>Pseudomonadota</taxon>
        <taxon>Alphaproteobacteria</taxon>
        <taxon>Hyphomicrobiales</taxon>
        <taxon>Phyllobacteriaceae</taxon>
        <taxon>Mesorhizobium</taxon>
    </lineage>
</organism>
<proteinExistence type="predicted"/>
<dbReference type="RefSeq" id="WP_123147894.1">
    <property type="nucleotide sequence ID" value="NZ_FUIG01000021.1"/>
</dbReference>
<dbReference type="AlphaFoldDB" id="A0A2P9AH27"/>
<evidence type="ECO:0000313" key="2">
    <source>
        <dbReference type="Proteomes" id="UP000245698"/>
    </source>
</evidence>
<evidence type="ECO:0000313" key="1">
    <source>
        <dbReference type="EMBL" id="SJM30428.1"/>
    </source>
</evidence>
<protein>
    <submittedName>
        <fullName evidence="1">Uncharacterized protein</fullName>
    </submittedName>
</protein>
<keyword evidence="2" id="KW-1185">Reference proteome</keyword>
<dbReference type="EMBL" id="FUIG01000021">
    <property type="protein sequence ID" value="SJM30428.1"/>
    <property type="molecule type" value="Genomic_DNA"/>
</dbReference>
<sequence>MPFAIQRKGKVITTLEEGEEWVVVGRKILITKPSNPTHSREITVPRNDAGGLVEVWLGGA</sequence>
<gene>
    <name evidence="1" type="ORF">BQ8482_150015</name>
</gene>